<feature type="transmembrane region" description="Helical" evidence="1">
    <location>
        <begin position="87"/>
        <end position="106"/>
    </location>
</feature>
<keyword evidence="3" id="KW-1185">Reference proteome</keyword>
<dbReference type="InterPro" id="IPR004891">
    <property type="entry name" value="Mercury-R_MerC"/>
</dbReference>
<keyword evidence="1" id="KW-0812">Transmembrane</keyword>
<dbReference type="Proteomes" id="UP000294359">
    <property type="component" value="Chromosome"/>
</dbReference>
<proteinExistence type="predicted"/>
<keyword evidence="1" id="KW-0472">Membrane</keyword>
<sequence length="142" mass="14788">MTEPTMTPVQVKDRRLGRMTGLADTLGIATSALCLVHCLAMPLLLALLPAVGWASDDRTHALLVGVALLAALLSMGPGYAAHRRKEVLLAGGTGLACLAIAAFVIGPRYGHGWETAASVAGAALLGWAHLRNRICCRRHSAG</sequence>
<dbReference type="EMBL" id="CP038026">
    <property type="protein sequence ID" value="QBQ37033.1"/>
    <property type="molecule type" value="Genomic_DNA"/>
</dbReference>
<reference evidence="2 3" key="1">
    <citation type="submission" date="2019-03" db="EMBL/GenBank/DDBJ databases">
        <title>Draft Genome Sequences of Six Type Strains of the Genus Massilia.</title>
        <authorList>
            <person name="Miess H."/>
            <person name="Frediansyhah A."/>
            <person name="Gross H."/>
        </authorList>
    </citation>
    <scope>NUCLEOTIDE SEQUENCE [LARGE SCALE GENOMIC DNA]</scope>
    <source>
        <strain evidence="2 3">DSM 17505</strain>
    </source>
</reference>
<feature type="transmembrane region" description="Helical" evidence="1">
    <location>
        <begin position="21"/>
        <end position="48"/>
    </location>
</feature>
<feature type="transmembrane region" description="Helical" evidence="1">
    <location>
        <begin position="112"/>
        <end position="130"/>
    </location>
</feature>
<protein>
    <submittedName>
        <fullName evidence="2">MerC domain-containing protein</fullName>
    </submittedName>
</protein>
<organism evidence="2 3">
    <name type="scientific">Pseudoduganella plicata</name>
    <dbReference type="NCBI Taxonomy" id="321984"/>
    <lineage>
        <taxon>Bacteria</taxon>
        <taxon>Pseudomonadati</taxon>
        <taxon>Pseudomonadota</taxon>
        <taxon>Betaproteobacteria</taxon>
        <taxon>Burkholderiales</taxon>
        <taxon>Oxalobacteraceae</taxon>
        <taxon>Telluria group</taxon>
        <taxon>Pseudoduganella</taxon>
    </lineage>
</organism>
<evidence type="ECO:0000313" key="3">
    <source>
        <dbReference type="Proteomes" id="UP000294359"/>
    </source>
</evidence>
<keyword evidence="1" id="KW-1133">Transmembrane helix</keyword>
<evidence type="ECO:0000313" key="2">
    <source>
        <dbReference type="EMBL" id="QBQ37033.1"/>
    </source>
</evidence>
<gene>
    <name evidence="2" type="ORF">E1742_13275</name>
</gene>
<evidence type="ECO:0000256" key="1">
    <source>
        <dbReference type="SAM" id="Phobius"/>
    </source>
</evidence>
<accession>A0ABX5SBX7</accession>
<name>A0ABX5SBX7_9BURK</name>
<dbReference type="Pfam" id="PF03203">
    <property type="entry name" value="MerC"/>
    <property type="match status" value="1"/>
</dbReference>
<feature type="transmembrane region" description="Helical" evidence="1">
    <location>
        <begin position="60"/>
        <end position="80"/>
    </location>
</feature>